<gene>
    <name evidence="2" type="ORF">CH341_00100</name>
</gene>
<sequence>MWTWLASLIGGPVISGLINAYKAKLDAANTQDHIAADLAAKEIEAEIDARKQASAIIIAEQGRWYTAIIRPLLAFPLIVYFWKVIVWDKVLGLGSTDPITGMIADWAGMILTAYVGGRSVEKVARIFRR</sequence>
<dbReference type="AlphaFoldDB" id="A0A327L6G3"/>
<comment type="caution">
    <text evidence="2">The sequence shown here is derived from an EMBL/GenBank/DDBJ whole genome shotgun (WGS) entry which is preliminary data.</text>
</comment>
<keyword evidence="1" id="KW-1133">Transmembrane helix</keyword>
<proteinExistence type="predicted"/>
<name>A0A327L6G3_9BRAD</name>
<accession>A0A327L6G3</accession>
<evidence type="ECO:0000313" key="3">
    <source>
        <dbReference type="Proteomes" id="UP000249130"/>
    </source>
</evidence>
<protein>
    <recommendedName>
        <fullName evidence="4">Holin</fullName>
    </recommendedName>
</protein>
<evidence type="ECO:0000256" key="1">
    <source>
        <dbReference type="SAM" id="Phobius"/>
    </source>
</evidence>
<evidence type="ECO:0000313" key="2">
    <source>
        <dbReference type="EMBL" id="RAI46141.1"/>
    </source>
</evidence>
<evidence type="ECO:0008006" key="4">
    <source>
        <dbReference type="Google" id="ProtNLM"/>
    </source>
</evidence>
<dbReference type="OrthoDB" id="8265004at2"/>
<keyword evidence="1" id="KW-0812">Transmembrane</keyword>
<keyword evidence="3" id="KW-1185">Reference proteome</keyword>
<reference evidence="2 3" key="1">
    <citation type="submission" date="2017-07" db="EMBL/GenBank/DDBJ databases">
        <title>Draft Genome Sequences of Select Purple Nonsulfur Bacteria.</title>
        <authorList>
            <person name="Lasarre B."/>
            <person name="Mckinlay J.B."/>
        </authorList>
    </citation>
    <scope>NUCLEOTIDE SEQUENCE [LARGE SCALE GENOMIC DNA]</scope>
    <source>
        <strain evidence="2 3">DSM 5909</strain>
    </source>
</reference>
<dbReference type="RefSeq" id="WP_111417001.1">
    <property type="nucleotide sequence ID" value="NZ_NPEX01000001.1"/>
</dbReference>
<dbReference type="EMBL" id="NPEX01000001">
    <property type="protein sequence ID" value="RAI46141.1"/>
    <property type="molecule type" value="Genomic_DNA"/>
</dbReference>
<organism evidence="2 3">
    <name type="scientific">Rhodoplanes roseus</name>
    <dbReference type="NCBI Taxonomy" id="29409"/>
    <lineage>
        <taxon>Bacteria</taxon>
        <taxon>Pseudomonadati</taxon>
        <taxon>Pseudomonadota</taxon>
        <taxon>Alphaproteobacteria</taxon>
        <taxon>Hyphomicrobiales</taxon>
        <taxon>Nitrobacteraceae</taxon>
        <taxon>Rhodoplanes</taxon>
    </lineage>
</organism>
<keyword evidence="1" id="KW-0472">Membrane</keyword>
<dbReference type="Proteomes" id="UP000249130">
    <property type="component" value="Unassembled WGS sequence"/>
</dbReference>
<feature type="transmembrane region" description="Helical" evidence="1">
    <location>
        <begin position="64"/>
        <end position="82"/>
    </location>
</feature>
<feature type="transmembrane region" description="Helical" evidence="1">
    <location>
        <begin position="102"/>
        <end position="120"/>
    </location>
</feature>